<dbReference type="RefSeq" id="WP_195128590.1">
    <property type="nucleotide sequence ID" value="NZ_JADLQX010000004.1"/>
</dbReference>
<feature type="domain" description="HTH tetR-type" evidence="5">
    <location>
        <begin position="14"/>
        <end position="74"/>
    </location>
</feature>
<dbReference type="EMBL" id="JADLQX010000004">
    <property type="protein sequence ID" value="MBF6297215.1"/>
    <property type="molecule type" value="Genomic_DNA"/>
</dbReference>
<dbReference type="InterPro" id="IPR001647">
    <property type="entry name" value="HTH_TetR"/>
</dbReference>
<dbReference type="PROSITE" id="PS50977">
    <property type="entry name" value="HTH_TETR_2"/>
    <property type="match status" value="1"/>
</dbReference>
<proteinExistence type="predicted"/>
<evidence type="ECO:0000256" key="4">
    <source>
        <dbReference type="PROSITE-ProRule" id="PRU00335"/>
    </source>
</evidence>
<name>A0ABS0CLY9_9NOCA</name>
<sequence length="191" mass="21064">MPKLWNDTITAHRQAVRDALLDTTAALVAEHGLASVTMTQIAEATGIGRATLYKYFPDVESILSAWHERRIVAHLGQLAEIVERGGDIEQRIERVLTTYALIDYEHHAGELAPLLHQGGHAEHAERHLHEMVRNLLAEGAGAGVVRIDVPLDELARYCLSALAAAHTLRSKAAVRRLVRVTRAGLRPQDDD</sequence>
<dbReference type="SUPFAM" id="SSF48498">
    <property type="entry name" value="Tetracyclin repressor-like, C-terminal domain"/>
    <property type="match status" value="1"/>
</dbReference>
<protein>
    <submittedName>
        <fullName evidence="6">TetR/AcrR family transcriptional regulator</fullName>
    </submittedName>
</protein>
<dbReference type="InterPro" id="IPR049445">
    <property type="entry name" value="TetR_SbtR-like_C"/>
</dbReference>
<keyword evidence="3" id="KW-0804">Transcription</keyword>
<evidence type="ECO:0000256" key="1">
    <source>
        <dbReference type="ARBA" id="ARBA00023015"/>
    </source>
</evidence>
<feature type="DNA-binding region" description="H-T-H motif" evidence="4">
    <location>
        <begin position="37"/>
        <end position="56"/>
    </location>
</feature>
<dbReference type="Pfam" id="PF00440">
    <property type="entry name" value="TetR_N"/>
    <property type="match status" value="1"/>
</dbReference>
<dbReference type="Proteomes" id="UP000702209">
    <property type="component" value="Unassembled WGS sequence"/>
</dbReference>
<keyword evidence="1" id="KW-0805">Transcription regulation</keyword>
<keyword evidence="7" id="KW-1185">Reference proteome</keyword>
<evidence type="ECO:0000256" key="2">
    <source>
        <dbReference type="ARBA" id="ARBA00023125"/>
    </source>
</evidence>
<gene>
    <name evidence="6" type="ORF">IU459_06615</name>
</gene>
<evidence type="ECO:0000313" key="7">
    <source>
        <dbReference type="Proteomes" id="UP000702209"/>
    </source>
</evidence>
<keyword evidence="2 4" id="KW-0238">DNA-binding</keyword>
<dbReference type="PANTHER" id="PTHR30055:SF234">
    <property type="entry name" value="HTH-TYPE TRANSCRIPTIONAL REGULATOR BETI"/>
    <property type="match status" value="1"/>
</dbReference>
<accession>A0ABS0CLY9</accession>
<dbReference type="Pfam" id="PF21597">
    <property type="entry name" value="TetR_C_43"/>
    <property type="match status" value="1"/>
</dbReference>
<dbReference type="Gene3D" id="1.10.357.10">
    <property type="entry name" value="Tetracycline Repressor, domain 2"/>
    <property type="match status" value="1"/>
</dbReference>
<dbReference type="InterPro" id="IPR050109">
    <property type="entry name" value="HTH-type_TetR-like_transc_reg"/>
</dbReference>
<dbReference type="InterPro" id="IPR009057">
    <property type="entry name" value="Homeodomain-like_sf"/>
</dbReference>
<dbReference type="SUPFAM" id="SSF46689">
    <property type="entry name" value="Homeodomain-like"/>
    <property type="match status" value="1"/>
</dbReference>
<evidence type="ECO:0000259" key="5">
    <source>
        <dbReference type="PROSITE" id="PS50977"/>
    </source>
</evidence>
<comment type="caution">
    <text evidence="6">The sequence shown here is derived from an EMBL/GenBank/DDBJ whole genome shotgun (WGS) entry which is preliminary data.</text>
</comment>
<dbReference type="InterPro" id="IPR036271">
    <property type="entry name" value="Tet_transcr_reg_TetR-rel_C_sf"/>
</dbReference>
<reference evidence="6 7" key="1">
    <citation type="submission" date="2020-10" db="EMBL/GenBank/DDBJ databases">
        <title>Identification of Nocardia species via Next-generation sequencing and recognition of intraspecies genetic diversity.</title>
        <authorList>
            <person name="Li P."/>
            <person name="Li P."/>
            <person name="Lu B."/>
        </authorList>
    </citation>
    <scope>NUCLEOTIDE SEQUENCE [LARGE SCALE GENOMIC DNA]</scope>
    <source>
        <strain evidence="6 7">BJ06-0157</strain>
    </source>
</reference>
<evidence type="ECO:0000256" key="3">
    <source>
        <dbReference type="ARBA" id="ARBA00023163"/>
    </source>
</evidence>
<evidence type="ECO:0000313" key="6">
    <source>
        <dbReference type="EMBL" id="MBF6297215.1"/>
    </source>
</evidence>
<dbReference type="PANTHER" id="PTHR30055">
    <property type="entry name" value="HTH-TYPE TRANSCRIPTIONAL REGULATOR RUTR"/>
    <property type="match status" value="1"/>
</dbReference>
<organism evidence="6 7">
    <name type="scientific">Nocardia amamiensis</name>
    <dbReference type="NCBI Taxonomy" id="404578"/>
    <lineage>
        <taxon>Bacteria</taxon>
        <taxon>Bacillati</taxon>
        <taxon>Actinomycetota</taxon>
        <taxon>Actinomycetes</taxon>
        <taxon>Mycobacteriales</taxon>
        <taxon>Nocardiaceae</taxon>
        <taxon>Nocardia</taxon>
    </lineage>
</organism>
<dbReference type="PRINTS" id="PR00455">
    <property type="entry name" value="HTHTETR"/>
</dbReference>